<protein>
    <submittedName>
        <fullName evidence="3">Endonuclease/exonuclease/phosphatase family protein</fullName>
    </submittedName>
</protein>
<keyword evidence="3" id="KW-0540">Nuclease</keyword>
<dbReference type="InterPro" id="IPR050410">
    <property type="entry name" value="CCR4/nocturin_mRNA_transcr"/>
</dbReference>
<keyword evidence="3" id="KW-0255">Endonuclease</keyword>
<feature type="signal peptide" evidence="1">
    <location>
        <begin position="1"/>
        <end position="24"/>
    </location>
</feature>
<feature type="domain" description="Endonuclease/exonuclease/phosphatase" evidence="2">
    <location>
        <begin position="37"/>
        <end position="287"/>
    </location>
</feature>
<name>A0AAW6TZD0_9BACT</name>
<comment type="caution">
    <text evidence="3">The sequence shown here is derived from an EMBL/GenBank/DDBJ whole genome shotgun (WGS) entry which is preliminary data.</text>
</comment>
<dbReference type="Pfam" id="PF03372">
    <property type="entry name" value="Exo_endo_phos"/>
    <property type="match status" value="1"/>
</dbReference>
<dbReference type="Proteomes" id="UP001431776">
    <property type="component" value="Unassembled WGS sequence"/>
</dbReference>
<dbReference type="GO" id="GO:0000175">
    <property type="term" value="F:3'-5'-RNA exonuclease activity"/>
    <property type="evidence" value="ECO:0007669"/>
    <property type="project" value="TreeGrafter"/>
</dbReference>
<dbReference type="EMBL" id="JASCXX010000009">
    <property type="protein sequence ID" value="MDI6449216.1"/>
    <property type="molecule type" value="Genomic_DNA"/>
</dbReference>
<dbReference type="GO" id="GO:0004519">
    <property type="term" value="F:endonuclease activity"/>
    <property type="evidence" value="ECO:0007669"/>
    <property type="project" value="UniProtKB-KW"/>
</dbReference>
<dbReference type="AlphaFoldDB" id="A0AAW6TZD0"/>
<dbReference type="PANTHER" id="PTHR12121">
    <property type="entry name" value="CARBON CATABOLITE REPRESSOR PROTEIN 4"/>
    <property type="match status" value="1"/>
</dbReference>
<reference evidence="3" key="1">
    <citation type="submission" date="2023-05" db="EMBL/GenBank/DDBJ databases">
        <title>Anaerotaeda fermentans gen. nov., sp. nov., a novel anaerobic planctomycete of the new family within the order Sedimentisphaerales isolated from Taman Peninsula, Russia.</title>
        <authorList>
            <person name="Khomyakova M.A."/>
            <person name="Merkel A.Y."/>
            <person name="Slobodkin A.I."/>
        </authorList>
    </citation>
    <scope>NUCLEOTIDE SEQUENCE</scope>
    <source>
        <strain evidence="3">M17dextr</strain>
    </source>
</reference>
<accession>A0AAW6TZD0</accession>
<evidence type="ECO:0000259" key="2">
    <source>
        <dbReference type="Pfam" id="PF03372"/>
    </source>
</evidence>
<dbReference type="Gene3D" id="3.60.10.10">
    <property type="entry name" value="Endonuclease/exonuclease/phosphatase"/>
    <property type="match status" value="1"/>
</dbReference>
<evidence type="ECO:0000256" key="1">
    <source>
        <dbReference type="SAM" id="SignalP"/>
    </source>
</evidence>
<keyword evidence="1" id="KW-0732">Signal</keyword>
<dbReference type="CDD" id="cd09083">
    <property type="entry name" value="EEP-1"/>
    <property type="match status" value="1"/>
</dbReference>
<keyword evidence="4" id="KW-1185">Reference proteome</keyword>
<dbReference type="RefSeq" id="WP_349244623.1">
    <property type="nucleotide sequence ID" value="NZ_JASCXX010000009.1"/>
</dbReference>
<feature type="chain" id="PRO_5043857432" evidence="1">
    <location>
        <begin position="25"/>
        <end position="298"/>
    </location>
</feature>
<keyword evidence="3" id="KW-0378">Hydrolase</keyword>
<dbReference type="SUPFAM" id="SSF56219">
    <property type="entry name" value="DNase I-like"/>
    <property type="match status" value="1"/>
</dbReference>
<dbReference type="InterPro" id="IPR005135">
    <property type="entry name" value="Endo/exonuclease/phosphatase"/>
</dbReference>
<dbReference type="PANTHER" id="PTHR12121:SF36">
    <property type="entry name" value="ENDONUCLEASE_EXONUCLEASE_PHOSPHATASE DOMAIN-CONTAINING PROTEIN"/>
    <property type="match status" value="1"/>
</dbReference>
<evidence type="ECO:0000313" key="3">
    <source>
        <dbReference type="EMBL" id="MDI6449216.1"/>
    </source>
</evidence>
<organism evidence="3 4">
    <name type="scientific">Anaerobaca lacustris</name>
    <dbReference type="NCBI Taxonomy" id="3044600"/>
    <lineage>
        <taxon>Bacteria</taxon>
        <taxon>Pseudomonadati</taxon>
        <taxon>Planctomycetota</taxon>
        <taxon>Phycisphaerae</taxon>
        <taxon>Sedimentisphaerales</taxon>
        <taxon>Anaerobacaceae</taxon>
        <taxon>Anaerobaca</taxon>
    </lineage>
</organism>
<dbReference type="InterPro" id="IPR036691">
    <property type="entry name" value="Endo/exonu/phosph_ase_sf"/>
</dbReference>
<proteinExistence type="predicted"/>
<gene>
    <name evidence="3" type="ORF">QJ522_09195</name>
</gene>
<evidence type="ECO:0000313" key="4">
    <source>
        <dbReference type="Proteomes" id="UP001431776"/>
    </source>
</evidence>
<sequence length="298" mass="33471">MSRRTVLSIALAVCFAWPISSALAAEADGGKNELHVMSFNIRYGTANDGPDHWKNRKEQVCELIGRSDCDLIGLQEALRFQIDEIRAAVPIYGEIGVGRDDGRTKGEYSGILYRTDRLIVAEAGTFWLSDTPEVPGSMTWGNRITRICTWARFIHKPSGKAFYLFNTHFDHQSQPSREKAAVLVARRIRDRQHPDPVIFTGDFNAGESNPAVRYLLGDLDLDGKTPVPFVDSFRLLHPDATEVGTFNAFKGTRTGDKIDYIFVLPDAKVREARILYDNENGRYPSDHFPITARLILPD</sequence>